<protein>
    <submittedName>
        <fullName evidence="1">Uncharacterized protein</fullName>
    </submittedName>
</protein>
<dbReference type="InterPro" id="IPR023214">
    <property type="entry name" value="HAD_sf"/>
</dbReference>
<dbReference type="PANTHER" id="PTHR12725:SF81">
    <property type="entry name" value="OS03G0701200 PROTEIN"/>
    <property type="match status" value="1"/>
</dbReference>
<dbReference type="Proteomes" id="UP000428333">
    <property type="component" value="Linkage Group LG09"/>
</dbReference>
<accession>A0A6A4LF80</accession>
<proteinExistence type="predicted"/>
<feature type="non-terminal residue" evidence="1">
    <location>
        <position position="1"/>
    </location>
</feature>
<dbReference type="Gene3D" id="3.40.50.1000">
    <property type="entry name" value="HAD superfamily/HAD-like"/>
    <property type="match status" value="1"/>
</dbReference>
<comment type="caution">
    <text evidence="1">The sequence shown here is derived from an EMBL/GenBank/DDBJ whole genome shotgun (WGS) entry which is preliminary data.</text>
</comment>
<dbReference type="OrthoDB" id="1065058at2759"/>
<name>A0A6A4LF80_9ERIC</name>
<dbReference type="EMBL" id="QEFC01002305">
    <property type="protein sequence ID" value="KAE9453178.1"/>
    <property type="molecule type" value="Genomic_DNA"/>
</dbReference>
<organism evidence="1 2">
    <name type="scientific">Rhododendron williamsianum</name>
    <dbReference type="NCBI Taxonomy" id="262921"/>
    <lineage>
        <taxon>Eukaryota</taxon>
        <taxon>Viridiplantae</taxon>
        <taxon>Streptophyta</taxon>
        <taxon>Embryophyta</taxon>
        <taxon>Tracheophyta</taxon>
        <taxon>Spermatophyta</taxon>
        <taxon>Magnoliopsida</taxon>
        <taxon>eudicotyledons</taxon>
        <taxon>Gunneridae</taxon>
        <taxon>Pentapetalae</taxon>
        <taxon>asterids</taxon>
        <taxon>Ericales</taxon>
        <taxon>Ericaceae</taxon>
        <taxon>Ericoideae</taxon>
        <taxon>Rhodoreae</taxon>
        <taxon>Rhododendron</taxon>
    </lineage>
</organism>
<sequence length="251" mass="27915">MDSCSKSLRDSSPFDCLLFDLDETLYPSALGIGQATKRNIDDFLVEKCGFPVTQAPTLRVELFKTYGSSLAGLRLLGYDIDADDYHRPSTSKPFAQHQPKKNHFYQFGSEPCDEGIRSAGNQRLLRKNHMLRDIESNLSKSTRPDEFPVVLKPSLEAFRIAIDVAEIDPRHTLFLDDSLRNVAAGKALGLRTAMVGKSGKFKEADYALENINSLAQAIPEIWFGEGETENHRLSRTRSQIEPVHATASVGA</sequence>
<dbReference type="InterPro" id="IPR006439">
    <property type="entry name" value="HAD-SF_hydro_IA"/>
</dbReference>
<dbReference type="NCBIfam" id="TIGR01509">
    <property type="entry name" value="HAD-SF-IA-v3"/>
    <property type="match status" value="1"/>
</dbReference>
<reference evidence="1 2" key="1">
    <citation type="journal article" date="2019" name="Genome Biol. Evol.">
        <title>The Rhododendron genome and chromosomal organization provide insight into shared whole-genome duplications across the heath family (Ericaceae).</title>
        <authorList>
            <person name="Soza V.L."/>
            <person name="Lindsley D."/>
            <person name="Waalkes A."/>
            <person name="Ramage E."/>
            <person name="Patwardhan R.P."/>
            <person name="Burton J.N."/>
            <person name="Adey A."/>
            <person name="Kumar A."/>
            <person name="Qiu R."/>
            <person name="Shendure J."/>
            <person name="Hall B."/>
        </authorList>
    </citation>
    <scope>NUCLEOTIDE SEQUENCE [LARGE SCALE GENOMIC DNA]</scope>
    <source>
        <strain evidence="1">RSF 1966-606</strain>
    </source>
</reference>
<dbReference type="Pfam" id="PF13242">
    <property type="entry name" value="Hydrolase_like"/>
    <property type="match status" value="1"/>
</dbReference>
<gene>
    <name evidence="1" type="ORF">C3L33_14918</name>
</gene>
<keyword evidence="2" id="KW-1185">Reference proteome</keyword>
<evidence type="ECO:0000313" key="1">
    <source>
        <dbReference type="EMBL" id="KAE9453178.1"/>
    </source>
</evidence>
<dbReference type="PANTHER" id="PTHR12725">
    <property type="entry name" value="HALOACID DEHALOGENASE-LIKE HYDROLASE"/>
    <property type="match status" value="1"/>
</dbReference>
<dbReference type="SUPFAM" id="SSF56784">
    <property type="entry name" value="HAD-like"/>
    <property type="match status" value="1"/>
</dbReference>
<dbReference type="Gene3D" id="1.10.150.450">
    <property type="match status" value="1"/>
</dbReference>
<dbReference type="AlphaFoldDB" id="A0A6A4LF80"/>
<dbReference type="InterPro" id="IPR036412">
    <property type="entry name" value="HAD-like_sf"/>
</dbReference>
<evidence type="ECO:0000313" key="2">
    <source>
        <dbReference type="Proteomes" id="UP000428333"/>
    </source>
</evidence>